<name>A0A0L0T0B0_ALLM3</name>
<dbReference type="STRING" id="578462.A0A0L0T0B0"/>
<dbReference type="Pfam" id="PF13398">
    <property type="entry name" value="Peptidase_M50B"/>
    <property type="match status" value="1"/>
</dbReference>
<gene>
    <name evidence="2" type="ORF">AMAG_12900</name>
</gene>
<dbReference type="VEuPathDB" id="FungiDB:AMAG_12900"/>
<keyword evidence="3" id="KW-1185">Reference proteome</keyword>
<reference evidence="2 3" key="1">
    <citation type="submission" date="2009-11" db="EMBL/GenBank/DDBJ databases">
        <title>Annotation of Allomyces macrogynus ATCC 38327.</title>
        <authorList>
            <consortium name="The Broad Institute Genome Sequencing Platform"/>
            <person name="Russ C."/>
            <person name="Cuomo C."/>
            <person name="Burger G."/>
            <person name="Gray M.W."/>
            <person name="Holland P.W.H."/>
            <person name="King N."/>
            <person name="Lang F.B.F."/>
            <person name="Roger A.J."/>
            <person name="Ruiz-Trillo I."/>
            <person name="Young S.K."/>
            <person name="Zeng Q."/>
            <person name="Gargeya S."/>
            <person name="Fitzgerald M."/>
            <person name="Haas B."/>
            <person name="Abouelleil A."/>
            <person name="Alvarado L."/>
            <person name="Arachchi H.M."/>
            <person name="Berlin A."/>
            <person name="Chapman S.B."/>
            <person name="Gearin G."/>
            <person name="Goldberg J."/>
            <person name="Griggs A."/>
            <person name="Gujja S."/>
            <person name="Hansen M."/>
            <person name="Heiman D."/>
            <person name="Howarth C."/>
            <person name="Larimer J."/>
            <person name="Lui A."/>
            <person name="MacDonald P.J.P."/>
            <person name="McCowen C."/>
            <person name="Montmayeur A."/>
            <person name="Murphy C."/>
            <person name="Neiman D."/>
            <person name="Pearson M."/>
            <person name="Priest M."/>
            <person name="Roberts A."/>
            <person name="Saif S."/>
            <person name="Shea T."/>
            <person name="Sisk P."/>
            <person name="Stolte C."/>
            <person name="Sykes S."/>
            <person name="Wortman J."/>
            <person name="Nusbaum C."/>
            <person name="Birren B."/>
        </authorList>
    </citation>
    <scope>NUCLEOTIDE SEQUENCE [LARGE SCALE GENOMIC DNA]</scope>
    <source>
        <strain evidence="2 3">ATCC 38327</strain>
    </source>
</reference>
<proteinExistence type="predicted"/>
<dbReference type="EMBL" id="GG745356">
    <property type="protein sequence ID" value="KNE68223.1"/>
    <property type="molecule type" value="Genomic_DNA"/>
</dbReference>
<reference evidence="3" key="2">
    <citation type="submission" date="2009-11" db="EMBL/GenBank/DDBJ databases">
        <title>The Genome Sequence of Allomyces macrogynus strain ATCC 38327.</title>
        <authorList>
            <consortium name="The Broad Institute Genome Sequencing Platform"/>
            <person name="Russ C."/>
            <person name="Cuomo C."/>
            <person name="Shea T."/>
            <person name="Young S.K."/>
            <person name="Zeng Q."/>
            <person name="Koehrsen M."/>
            <person name="Haas B."/>
            <person name="Borodovsky M."/>
            <person name="Guigo R."/>
            <person name="Alvarado L."/>
            <person name="Berlin A."/>
            <person name="Borenstein D."/>
            <person name="Chen Z."/>
            <person name="Engels R."/>
            <person name="Freedman E."/>
            <person name="Gellesch M."/>
            <person name="Goldberg J."/>
            <person name="Griggs A."/>
            <person name="Gujja S."/>
            <person name="Heiman D."/>
            <person name="Hepburn T."/>
            <person name="Howarth C."/>
            <person name="Jen D."/>
            <person name="Larson L."/>
            <person name="Lewis B."/>
            <person name="Mehta T."/>
            <person name="Park D."/>
            <person name="Pearson M."/>
            <person name="Roberts A."/>
            <person name="Saif S."/>
            <person name="Shenoy N."/>
            <person name="Sisk P."/>
            <person name="Stolte C."/>
            <person name="Sykes S."/>
            <person name="Walk T."/>
            <person name="White J."/>
            <person name="Yandava C."/>
            <person name="Burger G."/>
            <person name="Gray M.W."/>
            <person name="Holland P.W.H."/>
            <person name="King N."/>
            <person name="Lang F.B.F."/>
            <person name="Roger A.J."/>
            <person name="Ruiz-Trillo I."/>
            <person name="Lander E."/>
            <person name="Nusbaum C."/>
        </authorList>
    </citation>
    <scope>NUCLEOTIDE SEQUENCE [LARGE SCALE GENOMIC DNA]</scope>
    <source>
        <strain evidence="3">ATCC 38327</strain>
    </source>
</reference>
<evidence type="ECO:0000313" key="3">
    <source>
        <dbReference type="Proteomes" id="UP000054350"/>
    </source>
</evidence>
<dbReference type="Proteomes" id="UP000054350">
    <property type="component" value="Unassembled WGS sequence"/>
</dbReference>
<dbReference type="InterPro" id="IPR049500">
    <property type="entry name" value="Peptidase_M50B-like"/>
</dbReference>
<keyword evidence="1" id="KW-1133">Transmembrane helix</keyword>
<evidence type="ECO:0000256" key="1">
    <source>
        <dbReference type="SAM" id="Phobius"/>
    </source>
</evidence>
<feature type="transmembrane region" description="Helical" evidence="1">
    <location>
        <begin position="54"/>
        <end position="70"/>
    </location>
</feature>
<sequence length="86" mass="9593">MIPRDTPHGIGSSTIGLILIFCGFNITALKVAAGLICACLLVTLWWVKDCFTRGLMIMSFALFLALWFLTPKEQELVYVVLFVGWP</sequence>
<keyword evidence="1" id="KW-0812">Transmembrane</keyword>
<dbReference type="PANTHER" id="PTHR33979:SF2">
    <property type="entry name" value="PEPTIDASE M50B-LIKE-DOMAIN-CONTAINING PROTEIN"/>
    <property type="match status" value="1"/>
</dbReference>
<protein>
    <submittedName>
        <fullName evidence="2">Uncharacterized protein</fullName>
    </submittedName>
</protein>
<evidence type="ECO:0000313" key="2">
    <source>
        <dbReference type="EMBL" id="KNE68223.1"/>
    </source>
</evidence>
<accession>A0A0L0T0B0</accession>
<dbReference type="AlphaFoldDB" id="A0A0L0T0B0"/>
<keyword evidence="1" id="KW-0472">Membrane</keyword>
<dbReference type="PANTHER" id="PTHR33979">
    <property type="entry name" value="OS02G0221600 PROTEIN"/>
    <property type="match status" value="1"/>
</dbReference>
<feature type="transmembrane region" description="Helical" evidence="1">
    <location>
        <begin position="15"/>
        <end position="47"/>
    </location>
</feature>
<dbReference type="OrthoDB" id="40823at2759"/>
<organism evidence="2 3">
    <name type="scientific">Allomyces macrogynus (strain ATCC 38327)</name>
    <name type="common">Allomyces javanicus var. macrogynus</name>
    <dbReference type="NCBI Taxonomy" id="578462"/>
    <lineage>
        <taxon>Eukaryota</taxon>
        <taxon>Fungi</taxon>
        <taxon>Fungi incertae sedis</taxon>
        <taxon>Blastocladiomycota</taxon>
        <taxon>Blastocladiomycetes</taxon>
        <taxon>Blastocladiales</taxon>
        <taxon>Blastocladiaceae</taxon>
        <taxon>Allomyces</taxon>
    </lineage>
</organism>